<feature type="transmembrane region" description="Helical" evidence="1">
    <location>
        <begin position="7"/>
        <end position="28"/>
    </location>
</feature>
<protein>
    <submittedName>
        <fullName evidence="2">Uncharacterized protein</fullName>
    </submittedName>
</protein>
<name>A0A8J3VY07_9ACTN</name>
<comment type="caution">
    <text evidence="2">The sequence shown here is derived from an EMBL/GenBank/DDBJ whole genome shotgun (WGS) entry which is preliminary data.</text>
</comment>
<keyword evidence="3" id="KW-1185">Reference proteome</keyword>
<feature type="transmembrane region" description="Helical" evidence="1">
    <location>
        <begin position="48"/>
        <end position="75"/>
    </location>
</feature>
<organism evidence="2 3">
    <name type="scientific">Sphaerimonospora thailandensis</name>
    <dbReference type="NCBI Taxonomy" id="795644"/>
    <lineage>
        <taxon>Bacteria</taxon>
        <taxon>Bacillati</taxon>
        <taxon>Actinomycetota</taxon>
        <taxon>Actinomycetes</taxon>
        <taxon>Streptosporangiales</taxon>
        <taxon>Streptosporangiaceae</taxon>
        <taxon>Sphaerimonospora</taxon>
    </lineage>
</organism>
<proteinExistence type="predicted"/>
<sequence>MSAVELWLQLYVLGAFGWLAVLAFAAFIRPDHFAVALGDMQRMAGWSYRTALLVMTIAYSLLWPLTVIVAIALIIKERR</sequence>
<keyword evidence="1" id="KW-1133">Transmembrane helix</keyword>
<gene>
    <name evidence="2" type="ORF">Mth01_17220</name>
</gene>
<keyword evidence="1" id="KW-0812">Transmembrane</keyword>
<dbReference type="Proteomes" id="UP000610966">
    <property type="component" value="Unassembled WGS sequence"/>
</dbReference>
<keyword evidence="1" id="KW-0472">Membrane</keyword>
<evidence type="ECO:0000313" key="2">
    <source>
        <dbReference type="EMBL" id="GIH69469.1"/>
    </source>
</evidence>
<evidence type="ECO:0000313" key="3">
    <source>
        <dbReference type="Proteomes" id="UP000610966"/>
    </source>
</evidence>
<reference evidence="2" key="1">
    <citation type="submission" date="2021-01" db="EMBL/GenBank/DDBJ databases">
        <title>Whole genome shotgun sequence of Sphaerimonospora thailandensis NBRC 107569.</title>
        <authorList>
            <person name="Komaki H."/>
            <person name="Tamura T."/>
        </authorList>
    </citation>
    <scope>NUCLEOTIDE SEQUENCE</scope>
    <source>
        <strain evidence="2">NBRC 107569</strain>
    </source>
</reference>
<dbReference type="AlphaFoldDB" id="A0A8J3VY07"/>
<evidence type="ECO:0000256" key="1">
    <source>
        <dbReference type="SAM" id="Phobius"/>
    </source>
</evidence>
<dbReference type="EMBL" id="BOOG01000015">
    <property type="protein sequence ID" value="GIH69469.1"/>
    <property type="molecule type" value="Genomic_DNA"/>
</dbReference>
<dbReference type="RefSeq" id="WP_204014106.1">
    <property type="nucleotide sequence ID" value="NZ_BOOG01000015.1"/>
</dbReference>
<accession>A0A8J3VY07</accession>